<organism evidence="10 11">
    <name type="scientific">Mixia osmundae (strain CBS 9802 / IAM 14324 / JCM 22182 / KY 12970)</name>
    <dbReference type="NCBI Taxonomy" id="764103"/>
    <lineage>
        <taxon>Eukaryota</taxon>
        <taxon>Fungi</taxon>
        <taxon>Dikarya</taxon>
        <taxon>Basidiomycota</taxon>
        <taxon>Pucciniomycotina</taxon>
        <taxon>Mixiomycetes</taxon>
        <taxon>Mixiales</taxon>
        <taxon>Mixiaceae</taxon>
        <taxon>Mixia</taxon>
    </lineage>
</organism>
<evidence type="ECO:0000256" key="1">
    <source>
        <dbReference type="ARBA" id="ARBA00022527"/>
    </source>
</evidence>
<feature type="compositionally biased region" description="Basic residues" evidence="8">
    <location>
        <begin position="586"/>
        <end position="595"/>
    </location>
</feature>
<keyword evidence="4 7" id="KW-0547">Nucleotide-binding</keyword>
<dbReference type="EMBL" id="BABT02000220">
    <property type="protein sequence ID" value="GAA99532.1"/>
    <property type="molecule type" value="Genomic_DNA"/>
</dbReference>
<proteinExistence type="predicted"/>
<dbReference type="SMART" id="SM00220">
    <property type="entry name" value="S_TKc"/>
    <property type="match status" value="1"/>
</dbReference>
<feature type="region of interest" description="Disordered" evidence="8">
    <location>
        <begin position="44"/>
        <end position="133"/>
    </location>
</feature>
<dbReference type="SUPFAM" id="SSF49562">
    <property type="entry name" value="C2 domain (Calcium/lipid-binding domain, CaLB)"/>
    <property type="match status" value="1"/>
</dbReference>
<keyword evidence="1" id="KW-0723">Serine/threonine-protein kinase</keyword>
<dbReference type="InterPro" id="IPR017441">
    <property type="entry name" value="Protein_kinase_ATP_BS"/>
</dbReference>
<dbReference type="Gene3D" id="3.30.200.20">
    <property type="entry name" value="Phosphorylase Kinase, domain 1"/>
    <property type="match status" value="1"/>
</dbReference>
<dbReference type="InterPro" id="IPR011009">
    <property type="entry name" value="Kinase-like_dom_sf"/>
</dbReference>
<feature type="compositionally biased region" description="Polar residues" evidence="8">
    <location>
        <begin position="726"/>
        <end position="752"/>
    </location>
</feature>
<keyword evidence="11" id="KW-1185">Reference proteome</keyword>
<dbReference type="CDD" id="cd05123">
    <property type="entry name" value="STKc_AGC"/>
    <property type="match status" value="1"/>
</dbReference>
<evidence type="ECO:0000313" key="10">
    <source>
        <dbReference type="EMBL" id="GAA99532.1"/>
    </source>
</evidence>
<feature type="region of interest" description="Disordered" evidence="8">
    <location>
        <begin position="695"/>
        <end position="752"/>
    </location>
</feature>
<comment type="caution">
    <text evidence="10">The sequence shown here is derived from an EMBL/GenBank/DDBJ whole genome shotgun (WGS) entry which is preliminary data.</text>
</comment>
<evidence type="ECO:0000256" key="4">
    <source>
        <dbReference type="ARBA" id="ARBA00022741"/>
    </source>
</evidence>
<accession>G7E8R4</accession>
<keyword evidence="2" id="KW-0597">Phosphoprotein</keyword>
<dbReference type="GO" id="GO:0004674">
    <property type="term" value="F:protein serine/threonine kinase activity"/>
    <property type="evidence" value="ECO:0007669"/>
    <property type="project" value="UniProtKB-KW"/>
</dbReference>
<dbReference type="InterPro" id="IPR000719">
    <property type="entry name" value="Prot_kinase_dom"/>
</dbReference>
<keyword evidence="3" id="KW-0808">Transferase</keyword>
<sequence length="752" mass="83903">MTSDLVSSASATPPHLVHPAVTTSEQAHADTVAATLLTSLQIDQRPPQSLAQADVPHGSPCRQREEQPVASSSTHKQSIAASPNRRVTRDRIQPVTTSKSSKTFIRSISHTQSADDRRSSSRDSTQSTSRWPIATSSTLFTQPLLQTFPSSPAWDREHRRRRTLRVSVPAARELAFPDGHTPLRPYCFVTYAQQEGAGPDCITHSTFKRYYEWQHDESFDIVHETRANRIVRIQVRDRGATDELIGMAELDATHHVDQWVGLRTRDPHHKLGEIYVKMESDESESSRRLCADDFDILRRIGEGSFGQVYRVRKRDSGRMYAMKVLSKDSIAASKSIEHVLAERKVLQRTIDSPFLVGLKFSFQSESQLFFIMDYKAGGELFRYLAQEGGRFTEERVRFYAGEILLALEYLHNRSICYRDLKPENILLDASGHLSLCDFGLSKPDIAPGELTRTFCGTADYLAPEMLLDERGYSRSVDFYAFGVFVHEALLGYTPFYAESRMQKYELIMACELKLPARAGLSAEATDLLHSLITRDPADRLGSITGAADIKKHAFFETTNWSDLAALRVVPPFRPPPDDSDRDCPRRRSPPRHLAAKHSQVSLSTSASALTPSERSETQASSFAMQSRRSSCGESSAPTSTDISGDKTEYFSDCAACDNPANVWRNFTFSHGRDSSVSTHGLPSWIARCRSNSRTAAEAPPSIEDDKRTSPTASPVRRSASLRRFGSNMSSPISMTAINLSPSPPRTTLQLSR</sequence>
<dbReference type="InParanoid" id="G7E8R4"/>
<reference evidence="10 11" key="1">
    <citation type="journal article" date="2011" name="J. Gen. Appl. Microbiol.">
        <title>Draft genome sequencing of the enigmatic basidiomycete Mixia osmundae.</title>
        <authorList>
            <person name="Nishida H."/>
            <person name="Nagatsuka Y."/>
            <person name="Sugiyama J."/>
        </authorList>
    </citation>
    <scope>NUCLEOTIDE SEQUENCE [LARGE SCALE GENOMIC DNA]</scope>
    <source>
        <strain evidence="11">CBS 9802 / IAM 14324 / JCM 22182 / KY 12970</strain>
    </source>
</reference>
<dbReference type="RefSeq" id="XP_014568760.1">
    <property type="nucleotide sequence ID" value="XM_014713274.1"/>
</dbReference>
<dbReference type="Proteomes" id="UP000009131">
    <property type="component" value="Unassembled WGS sequence"/>
</dbReference>
<evidence type="ECO:0000256" key="3">
    <source>
        <dbReference type="ARBA" id="ARBA00022679"/>
    </source>
</evidence>
<feature type="binding site" evidence="7">
    <location>
        <position position="323"/>
    </location>
    <ligand>
        <name>ATP</name>
        <dbReference type="ChEBI" id="CHEBI:30616"/>
    </ligand>
</feature>
<evidence type="ECO:0000256" key="5">
    <source>
        <dbReference type="ARBA" id="ARBA00022777"/>
    </source>
</evidence>
<name>G7E8R4_MIXOS</name>
<feature type="region of interest" description="Disordered" evidence="8">
    <location>
        <begin position="571"/>
        <end position="644"/>
    </location>
</feature>
<dbReference type="Pfam" id="PF00069">
    <property type="entry name" value="Pkinase"/>
    <property type="match status" value="1"/>
</dbReference>
<feature type="compositionally biased region" description="Polar residues" evidence="8">
    <location>
        <begin position="617"/>
        <end position="642"/>
    </location>
</feature>
<dbReference type="Gene3D" id="2.60.40.150">
    <property type="entry name" value="C2 domain"/>
    <property type="match status" value="1"/>
</dbReference>
<dbReference type="STRING" id="764103.G7E8R4"/>
<feature type="compositionally biased region" description="Polar residues" evidence="8">
    <location>
        <begin position="69"/>
        <end position="81"/>
    </location>
</feature>
<evidence type="ECO:0000256" key="8">
    <source>
        <dbReference type="SAM" id="MobiDB-lite"/>
    </source>
</evidence>
<dbReference type="SUPFAM" id="SSF56112">
    <property type="entry name" value="Protein kinase-like (PK-like)"/>
    <property type="match status" value="1"/>
</dbReference>
<feature type="compositionally biased region" description="Basic and acidic residues" evidence="8">
    <location>
        <begin position="575"/>
        <end position="585"/>
    </location>
</feature>
<feature type="domain" description="Protein kinase" evidence="9">
    <location>
        <begin position="294"/>
        <end position="555"/>
    </location>
</feature>
<keyword evidence="6 7" id="KW-0067">ATP-binding</keyword>
<dbReference type="AlphaFoldDB" id="G7E8R4"/>
<dbReference type="OrthoDB" id="63267at2759"/>
<dbReference type="CDD" id="cd00030">
    <property type="entry name" value="C2"/>
    <property type="match status" value="1"/>
</dbReference>
<evidence type="ECO:0000256" key="7">
    <source>
        <dbReference type="PROSITE-ProRule" id="PRU10141"/>
    </source>
</evidence>
<keyword evidence="5" id="KW-0418">Kinase</keyword>
<dbReference type="OMA" id="KTISEWI"/>
<dbReference type="eggNOG" id="KOG0598">
    <property type="taxonomic scope" value="Eukaryota"/>
</dbReference>
<evidence type="ECO:0000313" key="11">
    <source>
        <dbReference type="Proteomes" id="UP000009131"/>
    </source>
</evidence>
<dbReference type="PROSITE" id="PS00107">
    <property type="entry name" value="PROTEIN_KINASE_ATP"/>
    <property type="match status" value="1"/>
</dbReference>
<evidence type="ECO:0000256" key="2">
    <source>
        <dbReference type="ARBA" id="ARBA00022553"/>
    </source>
</evidence>
<evidence type="ECO:0000259" key="9">
    <source>
        <dbReference type="PROSITE" id="PS50011"/>
    </source>
</evidence>
<gene>
    <name evidence="10" type="primary">Mo06233</name>
    <name evidence="10" type="ORF">E5Q_06233</name>
</gene>
<dbReference type="HOGENOM" id="CLU_370087_0_0_1"/>
<dbReference type="PANTHER" id="PTHR24351">
    <property type="entry name" value="RIBOSOMAL PROTEIN S6 KINASE"/>
    <property type="match status" value="1"/>
</dbReference>
<dbReference type="GO" id="GO:0005524">
    <property type="term" value="F:ATP binding"/>
    <property type="evidence" value="ECO:0007669"/>
    <property type="project" value="UniProtKB-UniRule"/>
</dbReference>
<reference evidence="10 11" key="2">
    <citation type="journal article" date="2012" name="Open Biol.">
        <title>Characteristics of nucleosomes and linker DNA regions on the genome of the basidiomycete Mixia osmundae revealed by mono- and dinucleosome mapping.</title>
        <authorList>
            <person name="Nishida H."/>
            <person name="Kondo S."/>
            <person name="Matsumoto T."/>
            <person name="Suzuki Y."/>
            <person name="Yoshikawa H."/>
            <person name="Taylor T.D."/>
            <person name="Sugiyama J."/>
        </authorList>
    </citation>
    <scope>NUCLEOTIDE SEQUENCE [LARGE SCALE GENOMIC DNA]</scope>
    <source>
        <strain evidence="11">CBS 9802 / IAM 14324 / JCM 22182 / KY 12970</strain>
    </source>
</reference>
<dbReference type="FunFam" id="1.10.510.10:FF:000008">
    <property type="entry name" value="Non-specific serine/threonine protein kinase"/>
    <property type="match status" value="1"/>
</dbReference>
<feature type="compositionally biased region" description="Polar residues" evidence="8">
    <location>
        <begin position="94"/>
        <end position="110"/>
    </location>
</feature>
<dbReference type="InterPro" id="IPR035892">
    <property type="entry name" value="C2_domain_sf"/>
</dbReference>
<protein>
    <recommendedName>
        <fullName evidence="9">Protein kinase domain-containing protein</fullName>
    </recommendedName>
</protein>
<dbReference type="InterPro" id="IPR008271">
    <property type="entry name" value="Ser/Thr_kinase_AS"/>
</dbReference>
<dbReference type="PROSITE" id="PS50011">
    <property type="entry name" value="PROTEIN_KINASE_DOM"/>
    <property type="match status" value="1"/>
</dbReference>
<dbReference type="PROSITE" id="PS00108">
    <property type="entry name" value="PROTEIN_KINASE_ST"/>
    <property type="match status" value="1"/>
</dbReference>
<feature type="compositionally biased region" description="Low complexity" evidence="8">
    <location>
        <begin position="601"/>
        <end position="610"/>
    </location>
</feature>
<evidence type="ECO:0000256" key="6">
    <source>
        <dbReference type="ARBA" id="ARBA00022840"/>
    </source>
</evidence>
<dbReference type="InterPro" id="IPR045270">
    <property type="entry name" value="STKc_AGC"/>
</dbReference>
<dbReference type="Gene3D" id="1.10.510.10">
    <property type="entry name" value="Transferase(Phosphotransferase) domain 1"/>
    <property type="match status" value="1"/>
</dbReference>